<name>A0A3G8XHP2_9FLAO</name>
<dbReference type="EMBL" id="CP034159">
    <property type="protein sequence ID" value="AZI32248.1"/>
    <property type="molecule type" value="Genomic_DNA"/>
</dbReference>
<reference evidence="4" key="1">
    <citation type="submission" date="2018-11" db="EMBL/GenBank/DDBJ databases">
        <title>Proposal to divide the Flavobacteriaceae and reorganize its genera based on Amino Acid Identity values calculated from whole genome sequences.</title>
        <authorList>
            <person name="Nicholson A.C."/>
            <person name="Gulvik C.A."/>
            <person name="Whitney A.M."/>
            <person name="Humrighouse B.W."/>
            <person name="Bell M."/>
            <person name="Holmes B."/>
            <person name="Steigerwalt A.G."/>
            <person name="Villarma A."/>
            <person name="Sheth M."/>
            <person name="Batra D."/>
            <person name="Pryor J."/>
            <person name="Bernardet J.-F."/>
            <person name="Hugo C."/>
            <person name="Kampfer P."/>
            <person name="Newman J.D."/>
            <person name="McQuiston J.R."/>
        </authorList>
    </citation>
    <scope>NUCLEOTIDE SEQUENCE [LARGE SCALE GENOMIC DNA]</scope>
    <source>
        <strain evidence="4">G0081</strain>
    </source>
</reference>
<keyword evidence="1" id="KW-1133">Transmembrane helix</keyword>
<dbReference type="InterPro" id="IPR027783">
    <property type="entry name" value="Bacterial_PH-related"/>
</dbReference>
<protein>
    <recommendedName>
        <fullName evidence="2">Bacterial Pleckstrin homology domain-containing protein</fullName>
    </recommendedName>
</protein>
<keyword evidence="1" id="KW-0812">Transmembrane</keyword>
<keyword evidence="4" id="KW-1185">Reference proteome</keyword>
<evidence type="ECO:0000313" key="4">
    <source>
        <dbReference type="Proteomes" id="UP000270185"/>
    </source>
</evidence>
<evidence type="ECO:0000259" key="2">
    <source>
        <dbReference type="Pfam" id="PF10882"/>
    </source>
</evidence>
<sequence length="166" mass="19080">MDMKEFKTARMDKQTMIITIIVLFFLILFPISSFFFYPPKPVISITSIILMYGAIIIAYCFIPRRIAVSDSQILIKNVFGSAIININEIESLQRWNKVGFNLRTFGIGGLFGYFGYFNGKDSWYVTNIEKKVQIALKSGKKYILSPENPEEFIHTIQQRSIENAPS</sequence>
<keyword evidence="1" id="KW-0472">Membrane</keyword>
<dbReference type="KEGG" id="ccas:EIB73_03200"/>
<feature type="domain" description="Bacterial Pleckstrin homology" evidence="2">
    <location>
        <begin position="65"/>
        <end position="159"/>
    </location>
</feature>
<dbReference type="Pfam" id="PF10882">
    <property type="entry name" value="bPH_5"/>
    <property type="match status" value="1"/>
</dbReference>
<dbReference type="AlphaFoldDB" id="A0A3G8XHP2"/>
<proteinExistence type="predicted"/>
<feature type="transmembrane region" description="Helical" evidence="1">
    <location>
        <begin position="16"/>
        <end position="36"/>
    </location>
</feature>
<feature type="transmembrane region" description="Helical" evidence="1">
    <location>
        <begin position="42"/>
        <end position="62"/>
    </location>
</feature>
<evidence type="ECO:0000313" key="3">
    <source>
        <dbReference type="EMBL" id="AZI32248.1"/>
    </source>
</evidence>
<dbReference type="Proteomes" id="UP000270185">
    <property type="component" value="Chromosome"/>
</dbReference>
<dbReference type="OrthoDB" id="1262787at2"/>
<organism evidence="3 4">
    <name type="scientific">Kaistella carnis</name>
    <dbReference type="NCBI Taxonomy" id="1241979"/>
    <lineage>
        <taxon>Bacteria</taxon>
        <taxon>Pseudomonadati</taxon>
        <taxon>Bacteroidota</taxon>
        <taxon>Flavobacteriia</taxon>
        <taxon>Flavobacteriales</taxon>
        <taxon>Weeksellaceae</taxon>
        <taxon>Chryseobacterium group</taxon>
        <taxon>Kaistella</taxon>
    </lineage>
</organism>
<accession>A0A3G8XHP2</accession>
<evidence type="ECO:0000256" key="1">
    <source>
        <dbReference type="SAM" id="Phobius"/>
    </source>
</evidence>
<gene>
    <name evidence="3" type="ORF">EIB73_03200</name>
</gene>